<evidence type="ECO:0000256" key="1">
    <source>
        <dbReference type="SAM" id="MobiDB-lite"/>
    </source>
</evidence>
<name>A0ABY4P4F9_9PSEU</name>
<dbReference type="RefSeq" id="WP_094004642.1">
    <property type="nucleotide sequence ID" value="NZ_CP091196.1"/>
</dbReference>
<protein>
    <submittedName>
        <fullName evidence="2">Uncharacterized protein</fullName>
    </submittedName>
</protein>
<organism evidence="2 3">
    <name type="scientific">Amycolatopsis thermalba</name>
    <dbReference type="NCBI Taxonomy" id="944492"/>
    <lineage>
        <taxon>Bacteria</taxon>
        <taxon>Bacillati</taxon>
        <taxon>Actinomycetota</taxon>
        <taxon>Actinomycetes</taxon>
        <taxon>Pseudonocardiales</taxon>
        <taxon>Pseudonocardiaceae</taxon>
        <taxon>Amycolatopsis</taxon>
    </lineage>
</organism>
<feature type="region of interest" description="Disordered" evidence="1">
    <location>
        <begin position="1"/>
        <end position="20"/>
    </location>
</feature>
<feature type="region of interest" description="Disordered" evidence="1">
    <location>
        <begin position="54"/>
        <end position="76"/>
    </location>
</feature>
<keyword evidence="3" id="KW-1185">Reference proteome</keyword>
<dbReference type="EMBL" id="CP091196">
    <property type="protein sequence ID" value="UQS27217.1"/>
    <property type="molecule type" value="Genomic_DNA"/>
</dbReference>
<gene>
    <name evidence="2" type="ORF">L1857_32650</name>
</gene>
<evidence type="ECO:0000313" key="2">
    <source>
        <dbReference type="EMBL" id="UQS27217.1"/>
    </source>
</evidence>
<feature type="compositionally biased region" description="Basic residues" evidence="1">
    <location>
        <begin position="1"/>
        <end position="10"/>
    </location>
</feature>
<reference evidence="2" key="1">
    <citation type="submission" date="2022-01" db="EMBL/GenBank/DDBJ databases">
        <title>PSI-footprinting approach for the identification of protein synthesis inhibitor producers.</title>
        <authorList>
            <person name="Handel F."/>
            <person name="Kulik A."/>
            <person name="Wex K.W."/>
            <person name="Berscheid A."/>
            <person name="Saur J.S."/>
            <person name="Winkler A."/>
            <person name="Wibberg D."/>
            <person name="Kalinowski J."/>
            <person name="Broetz-Oesterhelt H."/>
            <person name="Mast Y."/>
        </authorList>
    </citation>
    <scope>NUCLEOTIDE SEQUENCE</scope>
    <source>
        <strain evidence="2">KNN 49.3e</strain>
    </source>
</reference>
<proteinExistence type="predicted"/>
<sequence length="76" mass="8281">MPQAKFHVHPRPVPQHGTRQDAVALPEQLGDRVIPRLLADTLAKPPCAMPDPLGCPGLGQMFQEVDQPRDPTPARA</sequence>
<evidence type="ECO:0000313" key="3">
    <source>
        <dbReference type="Proteomes" id="UP000830158"/>
    </source>
</evidence>
<dbReference type="Proteomes" id="UP000830158">
    <property type="component" value="Chromosome"/>
</dbReference>
<accession>A0ABY4P4F9</accession>